<dbReference type="Pfam" id="PF15365">
    <property type="entry name" value="PNRC"/>
    <property type="match status" value="1"/>
</dbReference>
<name>A0A7I8KJS0_SPIIN</name>
<proteinExistence type="predicted"/>
<dbReference type="Proteomes" id="UP000663760">
    <property type="component" value="Chromosome 6"/>
</dbReference>
<dbReference type="AlphaFoldDB" id="A0A7I8KJS0"/>
<evidence type="ECO:0000256" key="1">
    <source>
        <dbReference type="SAM" id="MobiDB-lite"/>
    </source>
</evidence>
<dbReference type="InterPro" id="IPR028322">
    <property type="entry name" value="PNRC-like_rgn"/>
</dbReference>
<reference evidence="2" key="1">
    <citation type="submission" date="2020-02" db="EMBL/GenBank/DDBJ databases">
        <authorList>
            <person name="Scholz U."/>
            <person name="Mascher M."/>
            <person name="Fiebig A."/>
        </authorList>
    </citation>
    <scope>NUCLEOTIDE SEQUENCE</scope>
</reference>
<dbReference type="PANTHER" id="PTHR33670">
    <property type="entry name" value="SPLICING FACTOR, PROLINE- AND GLUTAMINE-RICH-LIKE"/>
    <property type="match status" value="1"/>
</dbReference>
<feature type="compositionally biased region" description="Low complexity" evidence="1">
    <location>
        <begin position="20"/>
        <end position="29"/>
    </location>
</feature>
<sequence length="173" mass="19062">MEEVTILRRGEELNPKRLMPDSQPSQDPQSSKDSKSSKDYLPSRIPKSSNDCLPAQEPQRPKKRQPSRVPKLFHDSQPSCNPHSSAYSRPAESRHVSIKEVEAASGNDLALCATDRLGPNPEAVPLPYAGSVFLNSPSPGSLPFPTSFLKKNVVNTTDLATKGLRYMLRLDLP</sequence>
<protein>
    <submittedName>
        <fullName evidence="2">Uncharacterized protein</fullName>
    </submittedName>
</protein>
<keyword evidence="3" id="KW-1185">Reference proteome</keyword>
<dbReference type="EMBL" id="LR746269">
    <property type="protein sequence ID" value="CAA7398023.1"/>
    <property type="molecule type" value="Genomic_DNA"/>
</dbReference>
<dbReference type="PANTHER" id="PTHR33670:SF1">
    <property type="entry name" value="OS09G0416300 PROTEIN"/>
    <property type="match status" value="1"/>
</dbReference>
<feature type="region of interest" description="Disordered" evidence="1">
    <location>
        <begin position="1"/>
        <end position="94"/>
    </location>
</feature>
<evidence type="ECO:0000313" key="2">
    <source>
        <dbReference type="EMBL" id="CAA7398023.1"/>
    </source>
</evidence>
<feature type="compositionally biased region" description="Basic and acidic residues" evidence="1">
    <location>
        <begin position="1"/>
        <end position="19"/>
    </location>
</feature>
<accession>A0A7I8KJS0</accession>
<dbReference type="OrthoDB" id="770116at2759"/>
<gene>
    <name evidence="2" type="ORF">SI8410_06008688</name>
</gene>
<dbReference type="GO" id="GO:0016071">
    <property type="term" value="P:mRNA metabolic process"/>
    <property type="evidence" value="ECO:0007669"/>
    <property type="project" value="UniProtKB-ARBA"/>
</dbReference>
<feature type="compositionally biased region" description="Polar residues" evidence="1">
    <location>
        <begin position="76"/>
        <end position="87"/>
    </location>
</feature>
<organism evidence="2 3">
    <name type="scientific">Spirodela intermedia</name>
    <name type="common">Intermediate duckweed</name>
    <dbReference type="NCBI Taxonomy" id="51605"/>
    <lineage>
        <taxon>Eukaryota</taxon>
        <taxon>Viridiplantae</taxon>
        <taxon>Streptophyta</taxon>
        <taxon>Embryophyta</taxon>
        <taxon>Tracheophyta</taxon>
        <taxon>Spermatophyta</taxon>
        <taxon>Magnoliopsida</taxon>
        <taxon>Liliopsida</taxon>
        <taxon>Araceae</taxon>
        <taxon>Lemnoideae</taxon>
        <taxon>Spirodela</taxon>
    </lineage>
</organism>
<evidence type="ECO:0000313" key="3">
    <source>
        <dbReference type="Proteomes" id="UP000663760"/>
    </source>
</evidence>